<evidence type="ECO:0000256" key="4">
    <source>
        <dbReference type="ARBA" id="ARBA00022596"/>
    </source>
</evidence>
<evidence type="ECO:0000256" key="8">
    <source>
        <dbReference type="RuleBase" id="RU362101"/>
    </source>
</evidence>
<feature type="transmembrane region" description="Helical" evidence="8">
    <location>
        <begin position="235"/>
        <end position="255"/>
    </location>
</feature>
<dbReference type="InterPro" id="IPR004688">
    <property type="entry name" value="Ni/Co_transpt"/>
</dbReference>
<proteinExistence type="inferred from homology"/>
<feature type="transmembrane region" description="Helical" evidence="8">
    <location>
        <begin position="163"/>
        <end position="186"/>
    </location>
</feature>
<keyword evidence="6 8" id="KW-1133">Transmembrane helix</keyword>
<evidence type="ECO:0000256" key="2">
    <source>
        <dbReference type="ARBA" id="ARBA00010892"/>
    </source>
</evidence>
<comment type="similarity">
    <text evidence="2 8">Belongs to the NiCoT transporter (TC 2.A.52) family.</text>
</comment>
<keyword evidence="5 8" id="KW-0812">Transmembrane</keyword>
<keyword evidence="3 8" id="KW-0813">Transport</keyword>
<evidence type="ECO:0000313" key="11">
    <source>
        <dbReference type="Proteomes" id="UP000295132"/>
    </source>
</evidence>
<name>A0A4V3ATS3_9BACI</name>
<evidence type="ECO:0000256" key="1">
    <source>
        <dbReference type="ARBA" id="ARBA00004127"/>
    </source>
</evidence>
<dbReference type="EMBL" id="SMYO01000006">
    <property type="protein sequence ID" value="TDK60792.1"/>
    <property type="molecule type" value="Genomic_DNA"/>
</dbReference>
<feature type="transmembrane region" description="Helical" evidence="8">
    <location>
        <begin position="80"/>
        <end position="101"/>
    </location>
</feature>
<dbReference type="Pfam" id="PF03824">
    <property type="entry name" value="NicO"/>
    <property type="match status" value="1"/>
</dbReference>
<accession>A0A4V3ATS3</accession>
<dbReference type="PANTHER" id="PTHR31611:SF0">
    <property type="entry name" value="HIGH-AFFINITY NICKEL TRANSPORT PROTEIN NIC1"/>
    <property type="match status" value="1"/>
</dbReference>
<evidence type="ECO:0000313" key="12">
    <source>
        <dbReference type="Proteomes" id="UP001178888"/>
    </source>
</evidence>
<evidence type="ECO:0000256" key="6">
    <source>
        <dbReference type="ARBA" id="ARBA00022989"/>
    </source>
</evidence>
<dbReference type="Proteomes" id="UP000295132">
    <property type="component" value="Unassembled WGS sequence"/>
</dbReference>
<reference evidence="9" key="2">
    <citation type="submission" date="2023-08" db="EMBL/GenBank/DDBJ databases">
        <title>Nitrogen cycling bacteria in agricultural field soils.</title>
        <authorList>
            <person name="Jang J."/>
        </authorList>
    </citation>
    <scope>NUCLEOTIDE SEQUENCE</scope>
    <source>
        <strain evidence="9">PS3-36</strain>
    </source>
</reference>
<dbReference type="EMBL" id="JAVGVR010000001">
    <property type="protein sequence ID" value="MDQ6598664.1"/>
    <property type="molecule type" value="Genomic_DNA"/>
</dbReference>
<reference evidence="10 11" key="1">
    <citation type="submission" date="2019-03" db="EMBL/GenBank/DDBJ databases">
        <title>Bacillus niacini sp. nov. a Nicotinate-Metabolizing Mesophile Isolated from Soil.</title>
        <authorList>
            <person name="Zhang G."/>
        </authorList>
    </citation>
    <scope>NUCLEOTIDE SEQUENCE [LARGE SCALE GENOMIC DNA]</scope>
    <source>
        <strain evidence="10 11">WN066</strain>
    </source>
</reference>
<dbReference type="Proteomes" id="UP001178888">
    <property type="component" value="Unassembled WGS sequence"/>
</dbReference>
<keyword evidence="4" id="KW-0533">Nickel</keyword>
<protein>
    <recommendedName>
        <fullName evidence="8">Nickel/cobalt efflux system</fullName>
    </recommendedName>
</protein>
<dbReference type="InterPro" id="IPR011541">
    <property type="entry name" value="Ni/Co_transpt_high_affinity"/>
</dbReference>
<evidence type="ECO:0000313" key="9">
    <source>
        <dbReference type="EMBL" id="MDQ6598664.1"/>
    </source>
</evidence>
<dbReference type="GO" id="GO:0015099">
    <property type="term" value="F:nickel cation transmembrane transporter activity"/>
    <property type="evidence" value="ECO:0007669"/>
    <property type="project" value="UniProtKB-UniRule"/>
</dbReference>
<organism evidence="10 11">
    <name type="scientific">Bacillus salipaludis</name>
    <dbReference type="NCBI Taxonomy" id="2547811"/>
    <lineage>
        <taxon>Bacteria</taxon>
        <taxon>Bacillati</taxon>
        <taxon>Bacillota</taxon>
        <taxon>Bacilli</taxon>
        <taxon>Bacillales</taxon>
        <taxon>Bacillaceae</taxon>
        <taxon>Bacillus</taxon>
    </lineage>
</organism>
<dbReference type="GO" id="GO:0005886">
    <property type="term" value="C:plasma membrane"/>
    <property type="evidence" value="ECO:0007669"/>
    <property type="project" value="UniProtKB-SubCell"/>
</dbReference>
<evidence type="ECO:0000313" key="10">
    <source>
        <dbReference type="EMBL" id="TDK60792.1"/>
    </source>
</evidence>
<sequence length="266" mass="29342">METVSLILLVFVLGLRHGLDADHLACIDGLTRYNLRMNSPIARWVGTLFSFGHGFVVASVAVILGIFIKDFKIPAYVDTFVTWISVLSLFSIGTLNVYNLLSNTKSDKNFQVSGIKGKFLPRAVKETTNPFIVILIGGLFAMAADTVSQTSMWAIAAGNSGKYMPFILGIVFMVGMMVTDTIDSFVAFRMVNQSNRLGQSASRVMGWIIVALAYGVSFYEAFTFFFPMVELDFEIVGIIIFVSMVLCLGVITIKVRRNVNLTIKNP</sequence>
<dbReference type="GO" id="GO:0012505">
    <property type="term" value="C:endomembrane system"/>
    <property type="evidence" value="ECO:0007669"/>
    <property type="project" value="UniProtKB-SubCell"/>
</dbReference>
<comment type="caution">
    <text evidence="10">The sequence shown here is derived from an EMBL/GenBank/DDBJ whole genome shotgun (WGS) entry which is preliminary data.</text>
</comment>
<keyword evidence="12" id="KW-1185">Reference proteome</keyword>
<keyword evidence="7 8" id="KW-0472">Membrane</keyword>
<dbReference type="RefSeq" id="WP_133334990.1">
    <property type="nucleotide sequence ID" value="NZ_JAVGVR010000001.1"/>
</dbReference>
<gene>
    <name evidence="10" type="ORF">E2K98_13775</name>
    <name evidence="9" type="ORF">RCG21_20250</name>
</gene>
<feature type="transmembrane region" description="Helical" evidence="8">
    <location>
        <begin position="45"/>
        <end position="68"/>
    </location>
</feature>
<comment type="subcellular location">
    <subcellularLocation>
        <location evidence="8">Cell membrane</location>
        <topology evidence="8">Multi-pass membrane protein</topology>
    </subcellularLocation>
    <subcellularLocation>
        <location evidence="1">Endomembrane system</location>
        <topology evidence="1">Multi-pass membrane protein</topology>
    </subcellularLocation>
</comment>
<evidence type="ECO:0000256" key="7">
    <source>
        <dbReference type="ARBA" id="ARBA00023136"/>
    </source>
</evidence>
<evidence type="ECO:0000256" key="5">
    <source>
        <dbReference type="ARBA" id="ARBA00022692"/>
    </source>
</evidence>
<feature type="transmembrane region" description="Helical" evidence="8">
    <location>
        <begin position="207"/>
        <end position="229"/>
    </location>
</feature>
<dbReference type="PANTHER" id="PTHR31611">
    <property type="entry name" value="HIGH-AFFINITY NICKEL TRANSPORT PROTEIN NIC1"/>
    <property type="match status" value="1"/>
</dbReference>
<evidence type="ECO:0000256" key="3">
    <source>
        <dbReference type="ARBA" id="ARBA00022448"/>
    </source>
</evidence>
<dbReference type="AlphaFoldDB" id="A0A4V3ATS3"/>